<organism evidence="1 2">
    <name type="scientific">Bacillus thuringiensis</name>
    <dbReference type="NCBI Taxonomy" id="1428"/>
    <lineage>
        <taxon>Bacteria</taxon>
        <taxon>Bacillati</taxon>
        <taxon>Bacillota</taxon>
        <taxon>Bacilli</taxon>
        <taxon>Bacillales</taxon>
        <taxon>Bacillaceae</taxon>
        <taxon>Bacillus</taxon>
        <taxon>Bacillus cereus group</taxon>
    </lineage>
</organism>
<comment type="caution">
    <text evidence="1">The sequence shown here is derived from an EMBL/GenBank/DDBJ whole genome shotgun (WGS) entry which is preliminary data.</text>
</comment>
<proteinExistence type="predicted"/>
<dbReference type="EMBL" id="JAXCMD010000017">
    <property type="protein sequence ID" value="MDY0854990.1"/>
    <property type="molecule type" value="Genomic_DNA"/>
</dbReference>
<dbReference type="RefSeq" id="WP_170965426.1">
    <property type="nucleotide sequence ID" value="NZ_JAXCMD010000017.1"/>
</dbReference>
<evidence type="ECO:0000313" key="2">
    <source>
        <dbReference type="Proteomes" id="UP001274571"/>
    </source>
</evidence>
<reference evidence="1" key="1">
    <citation type="submission" date="2023-11" db="EMBL/GenBank/DDBJ databases">
        <title>Genome Sequence of Bacillus thuringiensis stain BLB 30AF.</title>
        <authorList>
            <person name="Farhat A."/>
        </authorList>
    </citation>
    <scope>NUCLEOTIDE SEQUENCE</scope>
    <source>
        <strain evidence="1">BLB30AF</strain>
    </source>
</reference>
<gene>
    <name evidence="1" type="ORF">SOH20_29710</name>
</gene>
<accession>A0AAW9GRE9</accession>
<dbReference type="Proteomes" id="UP001274571">
    <property type="component" value="Unassembled WGS sequence"/>
</dbReference>
<sequence>MENQDFSKLLVITKQWLEAAECLNEDGSINIEKLKSLTAGQTYMIDEASFL</sequence>
<dbReference type="AlphaFoldDB" id="A0AAW9GRE9"/>
<name>A0AAW9GRE9_BACTU</name>
<evidence type="ECO:0000313" key="1">
    <source>
        <dbReference type="EMBL" id="MDY0854990.1"/>
    </source>
</evidence>
<protein>
    <submittedName>
        <fullName evidence="1">Uncharacterized protein</fullName>
    </submittedName>
</protein>